<sequence>MPKVSADVPQELLDDVQEHVGDDGKFVSTSDAVRSALRKMLDRMDEIDRRHGRVEEDDG</sequence>
<dbReference type="InterPro" id="IPR010985">
    <property type="entry name" value="Ribbon_hlx_hlx"/>
</dbReference>
<accession>A0A9Q4C3M1</accession>
<dbReference type="RefSeq" id="WP_266087362.1">
    <property type="nucleotide sequence ID" value="NZ_RKLV01000006.1"/>
</dbReference>
<organism evidence="1 2">
    <name type="scientific">Halorutilus salinus</name>
    <dbReference type="NCBI Taxonomy" id="2487751"/>
    <lineage>
        <taxon>Archaea</taxon>
        <taxon>Methanobacteriati</taxon>
        <taxon>Methanobacteriota</taxon>
        <taxon>Stenosarchaea group</taxon>
        <taxon>Halobacteria</taxon>
        <taxon>Halorutilales</taxon>
        <taxon>Halorutilaceae</taxon>
        <taxon>Halorutilus</taxon>
    </lineage>
</organism>
<dbReference type="SUPFAM" id="SSF47598">
    <property type="entry name" value="Ribbon-helix-helix"/>
    <property type="match status" value="1"/>
</dbReference>
<protein>
    <submittedName>
        <fullName evidence="1">CopG family transcriptional regulator</fullName>
    </submittedName>
</protein>
<dbReference type="EMBL" id="RKLV01000006">
    <property type="protein sequence ID" value="MCX2819255.1"/>
    <property type="molecule type" value="Genomic_DNA"/>
</dbReference>
<proteinExistence type="predicted"/>
<evidence type="ECO:0000313" key="2">
    <source>
        <dbReference type="Proteomes" id="UP001149411"/>
    </source>
</evidence>
<name>A0A9Q4C3M1_9EURY</name>
<gene>
    <name evidence="1" type="ORF">EGH25_07800</name>
</gene>
<dbReference type="AlphaFoldDB" id="A0A9Q4C3M1"/>
<dbReference type="GO" id="GO:0006355">
    <property type="term" value="P:regulation of DNA-templated transcription"/>
    <property type="evidence" value="ECO:0007669"/>
    <property type="project" value="InterPro"/>
</dbReference>
<evidence type="ECO:0000313" key="1">
    <source>
        <dbReference type="EMBL" id="MCX2819255.1"/>
    </source>
</evidence>
<comment type="caution">
    <text evidence="1">The sequence shown here is derived from an EMBL/GenBank/DDBJ whole genome shotgun (WGS) entry which is preliminary data.</text>
</comment>
<dbReference type="Proteomes" id="UP001149411">
    <property type="component" value="Unassembled WGS sequence"/>
</dbReference>
<reference evidence="1" key="1">
    <citation type="submission" date="2022-09" db="EMBL/GenBank/DDBJ databases">
        <title>Haloadaptaus new haloarchaeum isolated from saline soil.</title>
        <authorList>
            <person name="Duran-Viseras A."/>
            <person name="Sanchez-Porro C."/>
            <person name="Ventosa A."/>
        </authorList>
    </citation>
    <scope>NUCLEOTIDE SEQUENCE</scope>
    <source>
        <strain evidence="1">F3-133</strain>
    </source>
</reference>
<dbReference type="CDD" id="cd22231">
    <property type="entry name" value="RHH_NikR_HicB-like"/>
    <property type="match status" value="1"/>
</dbReference>
<keyword evidence="2" id="KW-1185">Reference proteome</keyword>